<evidence type="ECO:0000259" key="8">
    <source>
        <dbReference type="Pfam" id="PF01728"/>
    </source>
</evidence>
<dbReference type="RefSeq" id="XP_018273867.1">
    <property type="nucleotide sequence ID" value="XM_018413952.1"/>
</dbReference>
<dbReference type="PANTHER" id="PTHR10920:SF18">
    <property type="entry name" value="RRNA METHYLTRANSFERASE 2, MITOCHONDRIAL"/>
    <property type="match status" value="1"/>
</dbReference>
<feature type="domain" description="Ribosomal RNA methyltransferase FtsJ" evidence="8">
    <location>
        <begin position="82"/>
        <end position="301"/>
    </location>
</feature>
<feature type="region of interest" description="Disordered" evidence="7">
    <location>
        <begin position="223"/>
        <end position="245"/>
    </location>
</feature>
<dbReference type="OrthoDB" id="20105at2759"/>
<keyword evidence="4" id="KW-0808">Transferase</keyword>
<dbReference type="STRING" id="578459.A0A194SAS0"/>
<evidence type="ECO:0000256" key="6">
    <source>
        <dbReference type="ARBA" id="ARBA00041184"/>
    </source>
</evidence>
<evidence type="ECO:0000256" key="7">
    <source>
        <dbReference type="SAM" id="MobiDB-lite"/>
    </source>
</evidence>
<proteinExistence type="inferred from homology"/>
<dbReference type="GO" id="GO:0008650">
    <property type="term" value="F:rRNA (uridine-2'-O-)-methyltransferase activity"/>
    <property type="evidence" value="ECO:0007669"/>
    <property type="project" value="TreeGrafter"/>
</dbReference>
<dbReference type="EMBL" id="KQ474074">
    <property type="protein sequence ID" value="KPV77818.1"/>
    <property type="molecule type" value="Genomic_DNA"/>
</dbReference>
<dbReference type="SUPFAM" id="SSF53335">
    <property type="entry name" value="S-adenosyl-L-methionine-dependent methyltransferases"/>
    <property type="match status" value="1"/>
</dbReference>
<dbReference type="InterPro" id="IPR029063">
    <property type="entry name" value="SAM-dependent_MTases_sf"/>
</dbReference>
<evidence type="ECO:0000256" key="3">
    <source>
        <dbReference type="ARBA" id="ARBA00022603"/>
    </source>
</evidence>
<dbReference type="Gene3D" id="3.40.50.150">
    <property type="entry name" value="Vaccinia Virus protein VP39"/>
    <property type="match status" value="1"/>
</dbReference>
<dbReference type="InterPro" id="IPR015507">
    <property type="entry name" value="rRNA-MeTfrase_E"/>
</dbReference>
<dbReference type="OMA" id="WSQVAVN"/>
<keyword evidence="5" id="KW-0949">S-adenosyl-L-methionine</keyword>
<evidence type="ECO:0000256" key="4">
    <source>
        <dbReference type="ARBA" id="ARBA00022679"/>
    </source>
</evidence>
<evidence type="ECO:0000313" key="10">
    <source>
        <dbReference type="Proteomes" id="UP000053890"/>
    </source>
</evidence>
<dbReference type="PANTHER" id="PTHR10920">
    <property type="entry name" value="RIBOSOMAL RNA METHYLTRANSFERASE"/>
    <property type="match status" value="1"/>
</dbReference>
<feature type="compositionally biased region" description="Low complexity" evidence="7">
    <location>
        <begin position="223"/>
        <end position="233"/>
    </location>
</feature>
<name>A0A194SAS0_RHOGW</name>
<evidence type="ECO:0000256" key="2">
    <source>
        <dbReference type="ARBA" id="ARBA00022552"/>
    </source>
</evidence>
<dbReference type="AlphaFoldDB" id="A0A194SAS0"/>
<organism evidence="9 10">
    <name type="scientific">Rhodotorula graminis (strain WP1)</name>
    <dbReference type="NCBI Taxonomy" id="578459"/>
    <lineage>
        <taxon>Eukaryota</taxon>
        <taxon>Fungi</taxon>
        <taxon>Dikarya</taxon>
        <taxon>Basidiomycota</taxon>
        <taxon>Pucciniomycotina</taxon>
        <taxon>Microbotryomycetes</taxon>
        <taxon>Sporidiobolales</taxon>
        <taxon>Sporidiobolaceae</taxon>
        <taxon>Rhodotorula</taxon>
    </lineage>
</organism>
<dbReference type="GO" id="GO:0005739">
    <property type="term" value="C:mitochondrion"/>
    <property type="evidence" value="ECO:0007669"/>
    <property type="project" value="TreeGrafter"/>
</dbReference>
<evidence type="ECO:0000256" key="5">
    <source>
        <dbReference type="ARBA" id="ARBA00022691"/>
    </source>
</evidence>
<dbReference type="Pfam" id="PF01728">
    <property type="entry name" value="FtsJ"/>
    <property type="match status" value="1"/>
</dbReference>
<accession>A0A194SAS0</accession>
<feature type="compositionally biased region" description="Polar residues" evidence="7">
    <location>
        <begin position="19"/>
        <end position="44"/>
    </location>
</feature>
<gene>
    <name evidence="9" type="ORF">RHOBADRAFT_41816</name>
</gene>
<dbReference type="HAMAP" id="MF_01547">
    <property type="entry name" value="RNA_methyltr_E"/>
    <property type="match status" value="1"/>
</dbReference>
<comment type="similarity">
    <text evidence="1">Belongs to the class I-like SAM-binding methyltransferase superfamily. RNA methyltransferase RlmE family.</text>
</comment>
<keyword evidence="3" id="KW-0489">Methyltransferase</keyword>
<sequence length="333" mass="35897">MRLRSAALPSPTSWLLHPSSSRLAPRTFSPSPTRLFTSSSSANTAKKGAASQVWIQRQRNDPYVRARAASGTNPSTETNTAFVSRAAFKLLELHQGWKGDLKLLRPGMAIVDLGAAPGGWIQAALEVVHHRGTTLVGVDLLPLQRAIGERDSVHFVQGDFLDPVVQARVRATVRRESRRDQVDLVLSDMMAAMSGNALRDASISLALCEAALAFAVATLSPAHPRRPVPAASPDSPPPAAAPTAAASGRALPVQLVIKHFTSEFTEQFRRDLGRHFHVVRWIKPPSSRKDSKEGFFVCAGFRGRQEGDVESASVSGHGGEPSSSGKKRSSLYF</sequence>
<dbReference type="Proteomes" id="UP000053890">
    <property type="component" value="Unassembled WGS sequence"/>
</dbReference>
<dbReference type="GeneID" id="28974400"/>
<evidence type="ECO:0000313" key="9">
    <source>
        <dbReference type="EMBL" id="KPV77818.1"/>
    </source>
</evidence>
<dbReference type="InterPro" id="IPR002877">
    <property type="entry name" value="RNA_MeTrfase_FtsJ_dom"/>
</dbReference>
<reference evidence="9 10" key="1">
    <citation type="journal article" date="2015" name="Front. Microbiol.">
        <title>Genome sequence of the plant growth promoting endophytic yeast Rhodotorula graminis WP1.</title>
        <authorList>
            <person name="Firrincieli A."/>
            <person name="Otillar R."/>
            <person name="Salamov A."/>
            <person name="Schmutz J."/>
            <person name="Khan Z."/>
            <person name="Redman R.S."/>
            <person name="Fleck N.D."/>
            <person name="Lindquist E."/>
            <person name="Grigoriev I.V."/>
            <person name="Doty S.L."/>
        </authorList>
    </citation>
    <scope>NUCLEOTIDE SEQUENCE [LARGE SCALE GENOMIC DNA]</scope>
    <source>
        <strain evidence="9 10">WP1</strain>
    </source>
</reference>
<evidence type="ECO:0000256" key="1">
    <source>
        <dbReference type="ARBA" id="ARBA00009258"/>
    </source>
</evidence>
<feature type="region of interest" description="Disordered" evidence="7">
    <location>
        <begin position="19"/>
        <end position="50"/>
    </location>
</feature>
<keyword evidence="10" id="KW-1185">Reference proteome</keyword>
<keyword evidence="2" id="KW-0698">rRNA processing</keyword>
<protein>
    <recommendedName>
        <fullName evidence="6">rRNA methyltransferase 2, mitochondrial</fullName>
    </recommendedName>
</protein>
<feature type="region of interest" description="Disordered" evidence="7">
    <location>
        <begin position="307"/>
        <end position="333"/>
    </location>
</feature>
<dbReference type="InterPro" id="IPR050082">
    <property type="entry name" value="RNA_methyltr_RlmE"/>
</dbReference>